<evidence type="ECO:0000259" key="1">
    <source>
        <dbReference type="Pfam" id="PF10276"/>
    </source>
</evidence>
<dbReference type="InterPro" id="IPR019401">
    <property type="entry name" value="Znf_CHCC"/>
</dbReference>
<accession>B6BWM3</accession>
<dbReference type="EMBL" id="DS995299">
    <property type="protein sequence ID" value="EDZ64114.1"/>
    <property type="molecule type" value="Genomic_DNA"/>
</dbReference>
<keyword evidence="3" id="KW-1185">Reference proteome</keyword>
<protein>
    <recommendedName>
        <fullName evidence="1">Zinc finger CHCC-type domain-containing protein</fullName>
    </recommendedName>
</protein>
<name>B6BWM3_9PROT</name>
<dbReference type="eggNOG" id="COG4391">
    <property type="taxonomic scope" value="Bacteria"/>
</dbReference>
<organism evidence="2 3">
    <name type="scientific">beta proteobacterium KB13</name>
    <dbReference type="NCBI Taxonomy" id="314607"/>
    <lineage>
        <taxon>Bacteria</taxon>
        <taxon>Pseudomonadati</taxon>
        <taxon>Pseudomonadota</taxon>
        <taxon>Betaproteobacteria</taxon>
        <taxon>Nitrosomonadales</taxon>
        <taxon>OM43 clade</taxon>
    </lineage>
</organism>
<gene>
    <name evidence="2" type="ORF">KB13_246</name>
</gene>
<dbReference type="HOGENOM" id="CLU_083053_4_0_4"/>
<feature type="domain" description="Zinc finger CHCC-type" evidence="1">
    <location>
        <begin position="18"/>
        <end position="53"/>
    </location>
</feature>
<proteinExistence type="predicted"/>
<sequence length="56" mass="6591">MSKNQQKVFEVDKKDLPVFCPPKNPNFWALHPRVYLDHHGKDVVNCPYCGTMYKII</sequence>
<evidence type="ECO:0000313" key="2">
    <source>
        <dbReference type="EMBL" id="EDZ64114.1"/>
    </source>
</evidence>
<dbReference type="STRING" id="314607.KB13_246"/>
<dbReference type="Proteomes" id="UP000004188">
    <property type="component" value="Unassembled WGS sequence"/>
</dbReference>
<dbReference type="AlphaFoldDB" id="B6BWM3"/>
<dbReference type="Gene3D" id="2.60.260.40">
    <property type="entry name" value="q5lls5 like domains"/>
    <property type="match status" value="1"/>
</dbReference>
<evidence type="ECO:0000313" key="3">
    <source>
        <dbReference type="Proteomes" id="UP000004188"/>
    </source>
</evidence>
<reference evidence="3" key="1">
    <citation type="journal article" date="2012" name="Stand. Genomic Sci.">
        <title>Genome sequence of strain HIMB624, a cultured representative from the OM43 clade of marine Betaproteobacteria.</title>
        <authorList>
            <person name="Huggett M.J."/>
            <person name="Hayakawa D.H."/>
            <person name="Rappe M.S."/>
        </authorList>
    </citation>
    <scope>NUCLEOTIDE SEQUENCE [LARGE SCALE GENOMIC DNA]</scope>
    <source>
        <strain evidence="3">KB13</strain>
    </source>
</reference>
<dbReference type="Pfam" id="PF10276">
    <property type="entry name" value="zf-CHCC"/>
    <property type="match status" value="1"/>
</dbReference>